<accession>A0AAU9DQY8</accession>
<dbReference type="AlphaFoldDB" id="A0AAU9DQY8"/>
<gene>
    <name evidence="1" type="ORF">HLVA_15070</name>
</gene>
<dbReference type="RefSeq" id="WP_307903786.1">
    <property type="nucleotide sequence ID" value="NZ_AP027059.1"/>
</dbReference>
<name>A0AAU9DQY8_9FUSO</name>
<organism evidence="1 2">
    <name type="scientific">Haliovirga abyssi</name>
    <dbReference type="NCBI Taxonomy" id="2996794"/>
    <lineage>
        <taxon>Bacteria</taxon>
        <taxon>Fusobacteriati</taxon>
        <taxon>Fusobacteriota</taxon>
        <taxon>Fusobacteriia</taxon>
        <taxon>Fusobacteriales</taxon>
        <taxon>Haliovirgaceae</taxon>
        <taxon>Haliovirga</taxon>
    </lineage>
</organism>
<reference evidence="1 2" key="1">
    <citation type="submission" date="2022-11" db="EMBL/GenBank/DDBJ databases">
        <title>Haliovirga abyssi gen. nov., sp. nov., a mesophilic fermentative bacterium isolated from the Iheya North hydrothermal field and the proposal of Haliovirgaceae fam. nov.</title>
        <authorList>
            <person name="Miyazaki U."/>
            <person name="Tame A."/>
            <person name="Miyazaki J."/>
            <person name="Takai K."/>
            <person name="Sawayama S."/>
            <person name="Kitajima M."/>
            <person name="Okamoto A."/>
            <person name="Nakagawa S."/>
        </authorList>
    </citation>
    <scope>NUCLEOTIDE SEQUENCE [LARGE SCALE GENOMIC DNA]</scope>
    <source>
        <strain evidence="1 2">IC12</strain>
    </source>
</reference>
<keyword evidence="2" id="KW-1185">Reference proteome</keyword>
<evidence type="ECO:0000313" key="1">
    <source>
        <dbReference type="EMBL" id="BDU50938.1"/>
    </source>
</evidence>
<evidence type="ECO:0008006" key="3">
    <source>
        <dbReference type="Google" id="ProtNLM"/>
    </source>
</evidence>
<proteinExistence type="predicted"/>
<dbReference type="KEGG" id="haby:HLVA_15070"/>
<protein>
    <recommendedName>
        <fullName evidence="3">DUF5655 domain-containing protein</fullName>
    </recommendedName>
</protein>
<sequence>MEKNSKEVFIKKYFENIETIDIAEASEENKSIVNYSEEYHLDGVKDEIKDIYNKIKTNLSLETNKIIYNPQRYYISLRKKRNFAYIKIRKSKIIIVVMLHIDEVKKRIKEHKIKELSEGIQKFYNGNCCQVLIESNKNLDEITSLLLEIQK</sequence>
<evidence type="ECO:0000313" key="2">
    <source>
        <dbReference type="Proteomes" id="UP001321582"/>
    </source>
</evidence>
<dbReference type="EMBL" id="AP027059">
    <property type="protein sequence ID" value="BDU50938.1"/>
    <property type="molecule type" value="Genomic_DNA"/>
</dbReference>
<dbReference type="Proteomes" id="UP001321582">
    <property type="component" value="Chromosome"/>
</dbReference>